<protein>
    <recommendedName>
        <fullName evidence="8">Caspase recruitment domain-containing protein</fullName>
    </recommendedName>
</protein>
<keyword evidence="7" id="KW-0812">Transmembrane</keyword>
<keyword evidence="4" id="KW-0832">Ubl conjugation</keyword>
<evidence type="ECO:0000256" key="2">
    <source>
        <dbReference type="ARBA" id="ARBA00022553"/>
    </source>
</evidence>
<feature type="region of interest" description="Disordered" evidence="6">
    <location>
        <begin position="264"/>
        <end position="339"/>
    </location>
</feature>
<accession>A0AAN7MZ10</accession>
<feature type="compositionally biased region" description="Polar residues" evidence="6">
    <location>
        <begin position="538"/>
        <end position="566"/>
    </location>
</feature>
<keyword evidence="1" id="KW-1017">Isopeptide bond</keyword>
<keyword evidence="3" id="KW-0399">Innate immunity</keyword>
<keyword evidence="2" id="KW-0597">Phosphoprotein</keyword>
<name>A0AAN7MZ10_MYCAM</name>
<keyword evidence="10" id="KW-1185">Reference proteome</keyword>
<organism evidence="9 10">
    <name type="scientific">Mycteria americana</name>
    <name type="common">Wood stork</name>
    <dbReference type="NCBI Taxonomy" id="33587"/>
    <lineage>
        <taxon>Eukaryota</taxon>
        <taxon>Metazoa</taxon>
        <taxon>Chordata</taxon>
        <taxon>Craniata</taxon>
        <taxon>Vertebrata</taxon>
        <taxon>Euteleostomi</taxon>
        <taxon>Archelosauria</taxon>
        <taxon>Archosauria</taxon>
        <taxon>Dinosauria</taxon>
        <taxon>Saurischia</taxon>
        <taxon>Theropoda</taxon>
        <taxon>Coelurosauria</taxon>
        <taxon>Aves</taxon>
        <taxon>Neognathae</taxon>
        <taxon>Neoaves</taxon>
        <taxon>Aequornithes</taxon>
        <taxon>Ciconiiformes</taxon>
        <taxon>Ciconiidae</taxon>
        <taxon>Mycteria</taxon>
    </lineage>
</organism>
<evidence type="ECO:0000256" key="5">
    <source>
        <dbReference type="ARBA" id="ARBA00022859"/>
    </source>
</evidence>
<feature type="transmembrane region" description="Helical" evidence="7">
    <location>
        <begin position="664"/>
        <end position="683"/>
    </location>
</feature>
<dbReference type="InterPro" id="IPR011029">
    <property type="entry name" value="DEATH-like_dom_sf"/>
</dbReference>
<feature type="domain" description="Caspase recruitment" evidence="8">
    <location>
        <begin position="9"/>
        <end position="91"/>
    </location>
</feature>
<dbReference type="GO" id="GO:0005737">
    <property type="term" value="C:cytoplasm"/>
    <property type="evidence" value="ECO:0007669"/>
    <property type="project" value="UniProtKB-ARBA"/>
</dbReference>
<dbReference type="EMBL" id="JAUNZN010000007">
    <property type="protein sequence ID" value="KAK4818683.1"/>
    <property type="molecule type" value="Genomic_DNA"/>
</dbReference>
<feature type="compositionally biased region" description="Polar residues" evidence="6">
    <location>
        <begin position="447"/>
        <end position="456"/>
    </location>
</feature>
<dbReference type="Pfam" id="PF16739">
    <property type="entry name" value="CARD_2"/>
    <property type="match status" value="1"/>
</dbReference>
<keyword evidence="5" id="KW-0391">Immunity</keyword>
<feature type="compositionally biased region" description="Polar residues" evidence="6">
    <location>
        <begin position="413"/>
        <end position="431"/>
    </location>
</feature>
<proteinExistence type="predicted"/>
<dbReference type="InterPro" id="IPR031964">
    <property type="entry name" value="CARD_dom"/>
</dbReference>
<feature type="region of interest" description="Disordered" evidence="6">
    <location>
        <begin position="506"/>
        <end position="661"/>
    </location>
</feature>
<evidence type="ECO:0000256" key="7">
    <source>
        <dbReference type="SAM" id="Phobius"/>
    </source>
</evidence>
<evidence type="ECO:0000256" key="6">
    <source>
        <dbReference type="SAM" id="MobiDB-lite"/>
    </source>
</evidence>
<feature type="region of interest" description="Disordered" evidence="6">
    <location>
        <begin position="117"/>
        <end position="157"/>
    </location>
</feature>
<dbReference type="AlphaFoldDB" id="A0AAN7MZ10"/>
<evidence type="ECO:0000313" key="9">
    <source>
        <dbReference type="EMBL" id="KAK4818683.1"/>
    </source>
</evidence>
<reference evidence="9 10" key="1">
    <citation type="journal article" date="2023" name="J. Hered.">
        <title>Chromosome-level genome of the wood stork (Mycteria americana) provides insight into avian chromosome evolution.</title>
        <authorList>
            <person name="Flamio R. Jr."/>
            <person name="Ramstad K.M."/>
        </authorList>
    </citation>
    <scope>NUCLEOTIDE SEQUENCE [LARGE SCALE GENOMIC DNA]</scope>
    <source>
        <strain evidence="9">JAX WOST 10</strain>
    </source>
</reference>
<dbReference type="GO" id="GO:0045087">
    <property type="term" value="P:innate immune response"/>
    <property type="evidence" value="ECO:0007669"/>
    <property type="project" value="UniProtKB-KW"/>
</dbReference>
<gene>
    <name evidence="9" type="ORF">QYF61_017904</name>
</gene>
<evidence type="ECO:0000256" key="3">
    <source>
        <dbReference type="ARBA" id="ARBA00022588"/>
    </source>
</evidence>
<feature type="compositionally biased region" description="Low complexity" evidence="6">
    <location>
        <begin position="581"/>
        <end position="590"/>
    </location>
</feature>
<dbReference type="Proteomes" id="UP001333110">
    <property type="component" value="Unassembled WGS sequence"/>
</dbReference>
<evidence type="ECO:0000256" key="4">
    <source>
        <dbReference type="ARBA" id="ARBA00022843"/>
    </source>
</evidence>
<evidence type="ECO:0000259" key="8">
    <source>
        <dbReference type="Pfam" id="PF16739"/>
    </source>
</evidence>
<comment type="caution">
    <text evidence="9">The sequence shown here is derived from an EMBL/GenBank/DDBJ whole genome shotgun (WGS) entry which is preliminary data.</text>
</comment>
<keyword evidence="7" id="KW-1133">Transmembrane helix</keyword>
<evidence type="ECO:0000256" key="1">
    <source>
        <dbReference type="ARBA" id="ARBA00022499"/>
    </source>
</evidence>
<feature type="region of interest" description="Disordered" evidence="6">
    <location>
        <begin position="413"/>
        <end position="456"/>
    </location>
</feature>
<evidence type="ECO:0000313" key="10">
    <source>
        <dbReference type="Proteomes" id="UP001333110"/>
    </source>
</evidence>
<sequence>MGLAEEKVYDYILKNLKNFKNIRVASLADSLSCLTDADRDELHTREETRGSHATVYRFYQHLKCRQGWVPDLIDALRQNNAGHLADELQHVYDSWQAPPAAASFPPAASDAHPAISSIGAQTPSLRPNPAPGAPLAEKPCRDLPVGGHPPLLPGAATTTSMDLDARAPVEESLPKKLLEQESPQTPPPGSVVRDGVSDGHSGEGNLHSTEAVQAAAGTPGAASVVVPSAAAPERGRDWLSRQQHPVCVDNGCFGNANHLHRGAPGLGLGRSFPPRDAGTARSPEQPRNEPEEDFYISTASSPRLEETACSGEPQPPDSPPRKQAVPSSEHGEPPGSFVDVRSPLLIQQQFDAEQKRVDMLREHRGGGGGFPSQQFCVATVLTGSRVEGAAGCLSCLTVRVESGREDADARMETTTPLATSAPRNASPSCDTSLKPPVQETKVPVGETASSTPSMPTNEKVLPALADPLPTVAGSFEGTSGRTASRVSSATSIWVSCSNVERDVELSKPGVLLSTAGESPEAAGRRLSSRGPSGPYSGASDSLTFSSDPLMVSTDSSSSGEALSRVSSGCPAPAVHEDPGAEEAAGASRGSRPPPSWDSTSLGTHEVRVDHYPSTQLGAGSDLRDRASPLGNSPVFDSSRGCGTATSSSQAKVPPGDSNGPSLPYVVPAVGIALISAVAFLVYARLQK</sequence>
<feature type="region of interest" description="Disordered" evidence="6">
    <location>
        <begin position="177"/>
        <end position="205"/>
    </location>
</feature>
<dbReference type="Gene3D" id="1.10.533.10">
    <property type="entry name" value="Death Domain, Fas"/>
    <property type="match status" value="1"/>
</dbReference>
<keyword evidence="7" id="KW-0472">Membrane</keyword>